<name>A0ABT4TJ65_9ACTN</name>
<proteinExistence type="predicted"/>
<protein>
    <submittedName>
        <fullName evidence="6">Helix-turn-helix domain containing protein</fullName>
    </submittedName>
</protein>
<keyword evidence="7" id="KW-1185">Reference proteome</keyword>
<comment type="caution">
    <text evidence="6">The sequence shown here is derived from an EMBL/GenBank/DDBJ whole genome shotgun (WGS) entry which is preliminary data.</text>
</comment>
<dbReference type="PRINTS" id="PR00455">
    <property type="entry name" value="HTHTETR"/>
</dbReference>
<dbReference type="InterPro" id="IPR050109">
    <property type="entry name" value="HTH-type_TetR-like_transc_reg"/>
</dbReference>
<dbReference type="Gene3D" id="1.10.357.10">
    <property type="entry name" value="Tetracycline Repressor, domain 2"/>
    <property type="match status" value="1"/>
</dbReference>
<dbReference type="SUPFAM" id="SSF46689">
    <property type="entry name" value="Homeodomain-like"/>
    <property type="match status" value="1"/>
</dbReference>
<dbReference type="Proteomes" id="UP001165685">
    <property type="component" value="Unassembled WGS sequence"/>
</dbReference>
<keyword evidence="3" id="KW-0804">Transcription</keyword>
<dbReference type="Pfam" id="PF17754">
    <property type="entry name" value="TetR_C_14"/>
    <property type="match status" value="1"/>
</dbReference>
<dbReference type="PANTHER" id="PTHR30055:SF234">
    <property type="entry name" value="HTH-TYPE TRANSCRIPTIONAL REGULATOR BETI"/>
    <property type="match status" value="1"/>
</dbReference>
<reference evidence="6" key="1">
    <citation type="submission" date="2023-01" db="EMBL/GenBank/DDBJ databases">
        <title>Draft genome sequence of Nocardiopsis sp. LSu2-4 isolated from halophytes.</title>
        <authorList>
            <person name="Duangmal K."/>
            <person name="Chantavorakit T."/>
        </authorList>
    </citation>
    <scope>NUCLEOTIDE SEQUENCE</scope>
    <source>
        <strain evidence="6">LSu2-4</strain>
    </source>
</reference>
<evidence type="ECO:0000259" key="5">
    <source>
        <dbReference type="PROSITE" id="PS50977"/>
    </source>
</evidence>
<sequence length="181" mass="19243">MDRWSRTHEALRRAALELFTEDGYDAASTARIAERAGVSEMTLFRHFPSKDALLLADPFDPLMAEAVRARPAEEPPMRALAEGIRRAWAGIDADSARDLRIRLRIIAEASSLHGALERNSGETIAALAGALAKRGAAAAPARAAATAMVSGLSVALLEWARSERSSLDDALGRALDVLGGG</sequence>
<accession>A0ABT4TJ65</accession>
<evidence type="ECO:0000256" key="4">
    <source>
        <dbReference type="PROSITE-ProRule" id="PRU00335"/>
    </source>
</evidence>
<feature type="domain" description="HTH tetR-type" evidence="5">
    <location>
        <begin position="5"/>
        <end position="65"/>
    </location>
</feature>
<feature type="DNA-binding region" description="H-T-H motif" evidence="4">
    <location>
        <begin position="28"/>
        <end position="47"/>
    </location>
</feature>
<evidence type="ECO:0000313" key="6">
    <source>
        <dbReference type="EMBL" id="MDA2804744.1"/>
    </source>
</evidence>
<gene>
    <name evidence="6" type="ORF">O4U47_09490</name>
</gene>
<keyword evidence="1" id="KW-0805">Transcription regulation</keyword>
<dbReference type="InterPro" id="IPR009057">
    <property type="entry name" value="Homeodomain-like_sf"/>
</dbReference>
<evidence type="ECO:0000256" key="3">
    <source>
        <dbReference type="ARBA" id="ARBA00023163"/>
    </source>
</evidence>
<organism evidence="6 7">
    <name type="scientific">Nocardiopsis suaedae</name>
    <dbReference type="NCBI Taxonomy" id="3018444"/>
    <lineage>
        <taxon>Bacteria</taxon>
        <taxon>Bacillati</taxon>
        <taxon>Actinomycetota</taxon>
        <taxon>Actinomycetes</taxon>
        <taxon>Streptosporangiales</taxon>
        <taxon>Nocardiopsidaceae</taxon>
        <taxon>Nocardiopsis</taxon>
    </lineage>
</organism>
<dbReference type="RefSeq" id="WP_270677315.1">
    <property type="nucleotide sequence ID" value="NZ_JAQFWP010000013.1"/>
</dbReference>
<dbReference type="PROSITE" id="PS50977">
    <property type="entry name" value="HTH_TETR_2"/>
    <property type="match status" value="1"/>
</dbReference>
<keyword evidence="2 4" id="KW-0238">DNA-binding</keyword>
<dbReference type="Gene3D" id="1.10.10.60">
    <property type="entry name" value="Homeodomain-like"/>
    <property type="match status" value="1"/>
</dbReference>
<evidence type="ECO:0000256" key="2">
    <source>
        <dbReference type="ARBA" id="ARBA00023125"/>
    </source>
</evidence>
<dbReference type="PANTHER" id="PTHR30055">
    <property type="entry name" value="HTH-TYPE TRANSCRIPTIONAL REGULATOR RUTR"/>
    <property type="match status" value="1"/>
</dbReference>
<dbReference type="Pfam" id="PF00440">
    <property type="entry name" value="TetR_N"/>
    <property type="match status" value="1"/>
</dbReference>
<dbReference type="EMBL" id="JAQFWP010000013">
    <property type="protein sequence ID" value="MDA2804744.1"/>
    <property type="molecule type" value="Genomic_DNA"/>
</dbReference>
<evidence type="ECO:0000256" key="1">
    <source>
        <dbReference type="ARBA" id="ARBA00023015"/>
    </source>
</evidence>
<evidence type="ECO:0000313" key="7">
    <source>
        <dbReference type="Proteomes" id="UP001165685"/>
    </source>
</evidence>
<dbReference type="InterPro" id="IPR001647">
    <property type="entry name" value="HTH_TetR"/>
</dbReference>
<dbReference type="InterPro" id="IPR041347">
    <property type="entry name" value="MftR_C"/>
</dbReference>